<reference evidence="4" key="1">
    <citation type="submission" date="2018-05" db="EMBL/GenBank/DDBJ databases">
        <title>Genome Sequencing of selected type strains of the family Eggerthellaceae.</title>
        <authorList>
            <person name="Danylec N."/>
            <person name="Stoll D.A."/>
            <person name="Doetsch A."/>
            <person name="Huch M."/>
        </authorList>
    </citation>
    <scope>NUCLEOTIDE SEQUENCE [LARGE SCALE GENOMIC DNA]</scope>
    <source>
        <strain evidence="4">DSM 24851</strain>
    </source>
</reference>
<keyword evidence="4" id="KW-1185">Reference proteome</keyword>
<keyword evidence="2" id="KW-0812">Transmembrane</keyword>
<dbReference type="Proteomes" id="UP000269591">
    <property type="component" value="Unassembled WGS sequence"/>
</dbReference>
<feature type="compositionally biased region" description="Low complexity" evidence="1">
    <location>
        <begin position="216"/>
        <end position="230"/>
    </location>
</feature>
<dbReference type="OrthoDB" id="3177904at2"/>
<proteinExistence type="predicted"/>
<evidence type="ECO:0008006" key="5">
    <source>
        <dbReference type="Google" id="ProtNLM"/>
    </source>
</evidence>
<evidence type="ECO:0000256" key="1">
    <source>
        <dbReference type="SAM" id="MobiDB-lite"/>
    </source>
</evidence>
<feature type="transmembrane region" description="Helical" evidence="2">
    <location>
        <begin position="119"/>
        <end position="148"/>
    </location>
</feature>
<sequence>MQESDISVVRGVSIASIVLSVLAILGCVAVIALSAGLGAVASDPSNFDGYVEYRDELGATNGIDAQYDMTPEETSAFVSAVFGFISAFSGVGLVLCVISLIAGIVGVRNCRNPQKVGKVFGWSIAGAICSILMGRVVSCVLLIVNAVYSNRLKKAAQNPVAYAQPAYGAAAPQGYVQQPAVGYAPQQGGMASGASQPVMPQEPTQAYAQPASAPVQPTIPQQPQASATPQQPEPPQQK</sequence>
<feature type="region of interest" description="Disordered" evidence="1">
    <location>
        <begin position="187"/>
        <end position="238"/>
    </location>
</feature>
<comment type="caution">
    <text evidence="3">The sequence shown here is derived from an EMBL/GenBank/DDBJ whole genome shotgun (WGS) entry which is preliminary data.</text>
</comment>
<name>A0A3N0B0G2_9ACTN</name>
<gene>
    <name evidence="3" type="ORF">DMP06_04305</name>
</gene>
<evidence type="ECO:0000256" key="2">
    <source>
        <dbReference type="SAM" id="Phobius"/>
    </source>
</evidence>
<dbReference type="EMBL" id="QIBX01000005">
    <property type="protein sequence ID" value="RNL40595.1"/>
    <property type="molecule type" value="Genomic_DNA"/>
</dbReference>
<protein>
    <recommendedName>
        <fullName evidence="5">DUF4064 domain-containing protein</fullName>
    </recommendedName>
</protein>
<feature type="transmembrane region" description="Helical" evidence="2">
    <location>
        <begin position="12"/>
        <end position="37"/>
    </location>
</feature>
<organism evidence="3 4">
    <name type="scientific">Slackia equolifaciens</name>
    <dbReference type="NCBI Taxonomy" id="498718"/>
    <lineage>
        <taxon>Bacteria</taxon>
        <taxon>Bacillati</taxon>
        <taxon>Actinomycetota</taxon>
        <taxon>Coriobacteriia</taxon>
        <taxon>Eggerthellales</taxon>
        <taxon>Eggerthellaceae</taxon>
        <taxon>Slackia</taxon>
    </lineage>
</organism>
<dbReference type="AlphaFoldDB" id="A0A3N0B0G2"/>
<accession>A0A3N0B0G2</accession>
<dbReference type="RefSeq" id="WP_123208520.1">
    <property type="nucleotide sequence ID" value="NZ_JBHTHO010000003.1"/>
</dbReference>
<keyword evidence="2" id="KW-0472">Membrane</keyword>
<feature type="transmembrane region" description="Helical" evidence="2">
    <location>
        <begin position="77"/>
        <end position="107"/>
    </location>
</feature>
<evidence type="ECO:0000313" key="4">
    <source>
        <dbReference type="Proteomes" id="UP000269591"/>
    </source>
</evidence>
<evidence type="ECO:0000313" key="3">
    <source>
        <dbReference type="EMBL" id="RNL40595.1"/>
    </source>
</evidence>
<keyword evidence="2" id="KW-1133">Transmembrane helix</keyword>